<dbReference type="EMBL" id="GL732570">
    <property type="protein sequence ID" value="EFX76182.1"/>
    <property type="molecule type" value="Genomic_DNA"/>
</dbReference>
<dbReference type="KEGG" id="dpx:DAPPUDRAFT_249362"/>
<dbReference type="Proteomes" id="UP000000305">
    <property type="component" value="Unassembled WGS sequence"/>
</dbReference>
<evidence type="ECO:0000313" key="2">
    <source>
        <dbReference type="Proteomes" id="UP000000305"/>
    </source>
</evidence>
<name>E9GWI5_DAPPU</name>
<dbReference type="HOGENOM" id="CLU_2707317_0_0_1"/>
<proteinExistence type="predicted"/>
<dbReference type="AlphaFoldDB" id="E9GWI5"/>
<keyword evidence="2" id="KW-1185">Reference proteome</keyword>
<organism evidence="1 2">
    <name type="scientific">Daphnia pulex</name>
    <name type="common">Water flea</name>
    <dbReference type="NCBI Taxonomy" id="6669"/>
    <lineage>
        <taxon>Eukaryota</taxon>
        <taxon>Metazoa</taxon>
        <taxon>Ecdysozoa</taxon>
        <taxon>Arthropoda</taxon>
        <taxon>Crustacea</taxon>
        <taxon>Branchiopoda</taxon>
        <taxon>Diplostraca</taxon>
        <taxon>Cladocera</taxon>
        <taxon>Anomopoda</taxon>
        <taxon>Daphniidae</taxon>
        <taxon>Daphnia</taxon>
    </lineage>
</organism>
<sequence>MTKTPAASSTPCSAKLKYALQKRDASHAGIDYIQRYKKREGKGLEELTCVKQLRPTEESLPPPHSYAQLVVVD</sequence>
<evidence type="ECO:0000313" key="1">
    <source>
        <dbReference type="EMBL" id="EFX76182.1"/>
    </source>
</evidence>
<dbReference type="InParanoid" id="E9GWI5"/>
<reference evidence="1 2" key="1">
    <citation type="journal article" date="2011" name="Science">
        <title>The ecoresponsive genome of Daphnia pulex.</title>
        <authorList>
            <person name="Colbourne J.K."/>
            <person name="Pfrender M.E."/>
            <person name="Gilbert D."/>
            <person name="Thomas W.K."/>
            <person name="Tucker A."/>
            <person name="Oakley T.H."/>
            <person name="Tokishita S."/>
            <person name="Aerts A."/>
            <person name="Arnold G.J."/>
            <person name="Basu M.K."/>
            <person name="Bauer D.J."/>
            <person name="Caceres C.E."/>
            <person name="Carmel L."/>
            <person name="Casola C."/>
            <person name="Choi J.H."/>
            <person name="Detter J.C."/>
            <person name="Dong Q."/>
            <person name="Dusheyko S."/>
            <person name="Eads B.D."/>
            <person name="Frohlich T."/>
            <person name="Geiler-Samerotte K.A."/>
            <person name="Gerlach D."/>
            <person name="Hatcher P."/>
            <person name="Jogdeo S."/>
            <person name="Krijgsveld J."/>
            <person name="Kriventseva E.V."/>
            <person name="Kultz D."/>
            <person name="Laforsch C."/>
            <person name="Lindquist E."/>
            <person name="Lopez J."/>
            <person name="Manak J.R."/>
            <person name="Muller J."/>
            <person name="Pangilinan J."/>
            <person name="Patwardhan R.P."/>
            <person name="Pitluck S."/>
            <person name="Pritham E.J."/>
            <person name="Rechtsteiner A."/>
            <person name="Rho M."/>
            <person name="Rogozin I.B."/>
            <person name="Sakarya O."/>
            <person name="Salamov A."/>
            <person name="Schaack S."/>
            <person name="Shapiro H."/>
            <person name="Shiga Y."/>
            <person name="Skalitzky C."/>
            <person name="Smith Z."/>
            <person name="Souvorov A."/>
            <person name="Sung W."/>
            <person name="Tang Z."/>
            <person name="Tsuchiya D."/>
            <person name="Tu H."/>
            <person name="Vos H."/>
            <person name="Wang M."/>
            <person name="Wolf Y.I."/>
            <person name="Yamagata H."/>
            <person name="Yamada T."/>
            <person name="Ye Y."/>
            <person name="Shaw J.R."/>
            <person name="Andrews J."/>
            <person name="Crease T.J."/>
            <person name="Tang H."/>
            <person name="Lucas S.M."/>
            <person name="Robertson H.M."/>
            <person name="Bork P."/>
            <person name="Koonin E.V."/>
            <person name="Zdobnov E.M."/>
            <person name="Grigoriev I.V."/>
            <person name="Lynch M."/>
            <person name="Boore J.L."/>
        </authorList>
    </citation>
    <scope>NUCLEOTIDE SEQUENCE [LARGE SCALE GENOMIC DNA]</scope>
</reference>
<gene>
    <name evidence="1" type="ORF">DAPPUDRAFT_249362</name>
</gene>
<accession>E9GWI5</accession>
<protein>
    <submittedName>
        <fullName evidence="1">Uncharacterized protein</fullName>
    </submittedName>
</protein>